<protein>
    <submittedName>
        <fullName evidence="1">Uncharacterized protein</fullName>
    </submittedName>
</protein>
<dbReference type="EMBL" id="BART01031555">
    <property type="protein sequence ID" value="GAH15613.1"/>
    <property type="molecule type" value="Genomic_DNA"/>
</dbReference>
<feature type="non-terminal residue" evidence="1">
    <location>
        <position position="1"/>
    </location>
</feature>
<evidence type="ECO:0000313" key="1">
    <source>
        <dbReference type="EMBL" id="GAH15613.1"/>
    </source>
</evidence>
<proteinExistence type="predicted"/>
<organism evidence="1">
    <name type="scientific">marine sediment metagenome</name>
    <dbReference type="NCBI Taxonomy" id="412755"/>
    <lineage>
        <taxon>unclassified sequences</taxon>
        <taxon>metagenomes</taxon>
        <taxon>ecological metagenomes</taxon>
    </lineage>
</organism>
<comment type="caution">
    <text evidence="1">The sequence shown here is derived from an EMBL/GenBank/DDBJ whole genome shotgun (WGS) entry which is preliminary data.</text>
</comment>
<gene>
    <name evidence="1" type="ORF">S01H4_54788</name>
</gene>
<sequence length="33" mass="3534">PQNLNPGGMKLAHFGQAGIPFAEGESHPFNEKI</sequence>
<name>X1F4A2_9ZZZZ</name>
<dbReference type="AlphaFoldDB" id="X1F4A2"/>
<reference evidence="1" key="1">
    <citation type="journal article" date="2014" name="Front. Microbiol.">
        <title>High frequency of phylogenetically diverse reductive dehalogenase-homologous genes in deep subseafloor sedimentary metagenomes.</title>
        <authorList>
            <person name="Kawai M."/>
            <person name="Futagami T."/>
            <person name="Toyoda A."/>
            <person name="Takaki Y."/>
            <person name="Nishi S."/>
            <person name="Hori S."/>
            <person name="Arai W."/>
            <person name="Tsubouchi T."/>
            <person name="Morono Y."/>
            <person name="Uchiyama I."/>
            <person name="Ito T."/>
            <person name="Fujiyama A."/>
            <person name="Inagaki F."/>
            <person name="Takami H."/>
        </authorList>
    </citation>
    <scope>NUCLEOTIDE SEQUENCE</scope>
    <source>
        <strain evidence="1">Expedition CK06-06</strain>
    </source>
</reference>
<accession>X1F4A2</accession>